<organism evidence="2 3">
    <name type="scientific">Congregibacter variabilis</name>
    <dbReference type="NCBI Taxonomy" id="3081200"/>
    <lineage>
        <taxon>Bacteria</taxon>
        <taxon>Pseudomonadati</taxon>
        <taxon>Pseudomonadota</taxon>
        <taxon>Gammaproteobacteria</taxon>
        <taxon>Cellvibrionales</taxon>
        <taxon>Halieaceae</taxon>
        <taxon>Congregibacter</taxon>
    </lineage>
</organism>
<dbReference type="InterPro" id="IPR032710">
    <property type="entry name" value="NTF2-like_dom_sf"/>
</dbReference>
<proteinExistence type="predicted"/>
<accession>A0ABZ0HZU8</accession>
<dbReference type="SUPFAM" id="SSF54427">
    <property type="entry name" value="NTF2-like"/>
    <property type="match status" value="1"/>
</dbReference>
<sequence>MSTEVNMDNTQICEALFDAFATGNEERARALCSPDLQAWQNSNPPMGLDLLLAFSKSVHSVVQDFRYEEAKRSATATGFVEEHRVRGTLPDGGSLDLAVCVVADVRDGKVVDLREYLDTSAASGLIAALS</sequence>
<keyword evidence="3" id="KW-1185">Reference proteome</keyword>
<evidence type="ECO:0000259" key="1">
    <source>
        <dbReference type="Pfam" id="PF12680"/>
    </source>
</evidence>
<evidence type="ECO:0000313" key="2">
    <source>
        <dbReference type="EMBL" id="WOJ92767.1"/>
    </source>
</evidence>
<dbReference type="Pfam" id="PF12680">
    <property type="entry name" value="SnoaL_2"/>
    <property type="match status" value="1"/>
</dbReference>
<gene>
    <name evidence="2" type="ORF">R0135_13360</name>
</gene>
<feature type="domain" description="SnoaL-like" evidence="1">
    <location>
        <begin position="14"/>
        <end position="112"/>
    </location>
</feature>
<dbReference type="Proteomes" id="UP001626537">
    <property type="component" value="Chromosome"/>
</dbReference>
<name>A0ABZ0HZU8_9GAMM</name>
<dbReference type="Gene3D" id="3.10.450.50">
    <property type="match status" value="1"/>
</dbReference>
<dbReference type="InterPro" id="IPR037401">
    <property type="entry name" value="SnoaL-like"/>
</dbReference>
<reference evidence="2 3" key="1">
    <citation type="submission" date="2023-10" db="EMBL/GenBank/DDBJ databases">
        <title>Two novel species belonging to the OM43/NOR5 clade.</title>
        <authorList>
            <person name="Park M."/>
        </authorList>
    </citation>
    <scope>NUCLEOTIDE SEQUENCE [LARGE SCALE GENOMIC DNA]</scope>
    <source>
        <strain evidence="2 3">IMCC43200</strain>
    </source>
</reference>
<evidence type="ECO:0000313" key="3">
    <source>
        <dbReference type="Proteomes" id="UP001626537"/>
    </source>
</evidence>
<protein>
    <submittedName>
        <fullName evidence="2">Nuclear transport factor 2 family protein</fullName>
    </submittedName>
</protein>
<dbReference type="EMBL" id="CP136864">
    <property type="protein sequence ID" value="WOJ92767.1"/>
    <property type="molecule type" value="Genomic_DNA"/>
</dbReference>
<dbReference type="RefSeq" id="WP_407347367.1">
    <property type="nucleotide sequence ID" value="NZ_CP136864.1"/>
</dbReference>